<evidence type="ECO:0000313" key="1">
    <source>
        <dbReference type="EMBL" id="KAG7450003.1"/>
    </source>
</evidence>
<accession>A0A9P8AVY0</accession>
<organism evidence="1 2">
    <name type="scientific">Guyanagaster necrorhizus</name>
    <dbReference type="NCBI Taxonomy" id="856835"/>
    <lineage>
        <taxon>Eukaryota</taxon>
        <taxon>Fungi</taxon>
        <taxon>Dikarya</taxon>
        <taxon>Basidiomycota</taxon>
        <taxon>Agaricomycotina</taxon>
        <taxon>Agaricomycetes</taxon>
        <taxon>Agaricomycetidae</taxon>
        <taxon>Agaricales</taxon>
        <taxon>Marasmiineae</taxon>
        <taxon>Physalacriaceae</taxon>
        <taxon>Guyanagaster</taxon>
    </lineage>
</organism>
<gene>
    <name evidence="1" type="ORF">BT62DRAFT_619116</name>
</gene>
<reference evidence="1" key="1">
    <citation type="submission" date="2020-11" db="EMBL/GenBank/DDBJ databases">
        <title>Adaptations for nitrogen fixation in a non-lichenized fungal sporocarp promotes dispersal by wood-feeding termites.</title>
        <authorList>
            <consortium name="DOE Joint Genome Institute"/>
            <person name="Koch R.A."/>
            <person name="Yoon G."/>
            <person name="Arayal U."/>
            <person name="Lail K."/>
            <person name="Amirebrahimi M."/>
            <person name="Labutti K."/>
            <person name="Lipzen A."/>
            <person name="Riley R."/>
            <person name="Barry K."/>
            <person name="Henrissat B."/>
            <person name="Grigoriev I.V."/>
            <person name="Herr J.R."/>
            <person name="Aime M.C."/>
        </authorList>
    </citation>
    <scope>NUCLEOTIDE SEQUENCE</scope>
    <source>
        <strain evidence="1">MCA 3950</strain>
    </source>
</reference>
<protein>
    <submittedName>
        <fullName evidence="1">Uncharacterized protein</fullName>
    </submittedName>
</protein>
<comment type="caution">
    <text evidence="1">The sequence shown here is derived from an EMBL/GenBank/DDBJ whole genome shotgun (WGS) entry which is preliminary data.</text>
</comment>
<sequence>MKDIAEQVSYIYVQTDHQRGLLYRNLLMLIRFPPQVSVFRALSLVSSLPSMWMLPLALVKQGDQLPRVSAPPPLDHVRGLHF</sequence>
<evidence type="ECO:0000313" key="2">
    <source>
        <dbReference type="Proteomes" id="UP000812287"/>
    </source>
</evidence>
<dbReference type="AlphaFoldDB" id="A0A9P8AVY0"/>
<dbReference type="RefSeq" id="XP_043043503.1">
    <property type="nucleotide sequence ID" value="XM_043181625.1"/>
</dbReference>
<proteinExistence type="predicted"/>
<dbReference type="GeneID" id="66103921"/>
<dbReference type="EMBL" id="MU250527">
    <property type="protein sequence ID" value="KAG7450003.1"/>
    <property type="molecule type" value="Genomic_DNA"/>
</dbReference>
<keyword evidence="2" id="KW-1185">Reference proteome</keyword>
<name>A0A9P8AVY0_9AGAR</name>
<dbReference type="Proteomes" id="UP000812287">
    <property type="component" value="Unassembled WGS sequence"/>
</dbReference>